<evidence type="ECO:0000256" key="4">
    <source>
        <dbReference type="ARBA" id="ARBA00023136"/>
    </source>
</evidence>
<feature type="transmembrane region" description="Helical" evidence="5">
    <location>
        <begin position="468"/>
        <end position="490"/>
    </location>
</feature>
<feature type="transmembrane region" description="Helical" evidence="5">
    <location>
        <begin position="415"/>
        <end position="435"/>
    </location>
</feature>
<keyword evidence="8" id="KW-1185">Reference proteome</keyword>
<comment type="subcellular location">
    <subcellularLocation>
        <location evidence="1">Membrane</location>
        <topology evidence="1">Multi-pass membrane protein</topology>
    </subcellularLocation>
</comment>
<dbReference type="CDD" id="cd17502">
    <property type="entry name" value="MFS_Azr1_MDR_like"/>
    <property type="match status" value="1"/>
</dbReference>
<dbReference type="GO" id="GO:0005886">
    <property type="term" value="C:plasma membrane"/>
    <property type="evidence" value="ECO:0007669"/>
    <property type="project" value="TreeGrafter"/>
</dbReference>
<dbReference type="PANTHER" id="PTHR23501">
    <property type="entry name" value="MAJOR FACILITATOR SUPERFAMILY"/>
    <property type="match status" value="1"/>
</dbReference>
<dbReference type="EMBL" id="CP060394">
    <property type="protein sequence ID" value="QNI34215.1"/>
    <property type="molecule type" value="Genomic_DNA"/>
</dbReference>
<evidence type="ECO:0000256" key="3">
    <source>
        <dbReference type="ARBA" id="ARBA00022989"/>
    </source>
</evidence>
<feature type="transmembrane region" description="Helical" evidence="5">
    <location>
        <begin position="237"/>
        <end position="257"/>
    </location>
</feature>
<keyword evidence="4 5" id="KW-0472">Membrane</keyword>
<dbReference type="PROSITE" id="PS50850">
    <property type="entry name" value="MFS"/>
    <property type="match status" value="1"/>
</dbReference>
<evidence type="ECO:0000256" key="5">
    <source>
        <dbReference type="SAM" id="Phobius"/>
    </source>
</evidence>
<feature type="transmembrane region" description="Helical" evidence="5">
    <location>
        <begin position="211"/>
        <end position="231"/>
    </location>
</feature>
<feature type="transmembrane region" description="Helical" evidence="5">
    <location>
        <begin position="61"/>
        <end position="81"/>
    </location>
</feature>
<feature type="transmembrane region" description="Helical" evidence="5">
    <location>
        <begin position="180"/>
        <end position="199"/>
    </location>
</feature>
<dbReference type="Gene3D" id="1.20.1250.20">
    <property type="entry name" value="MFS general substrate transporter like domains"/>
    <property type="match status" value="1"/>
</dbReference>
<dbReference type="KEGG" id="adin:H7849_10135"/>
<proteinExistence type="predicted"/>
<dbReference type="RefSeq" id="WP_186746209.1">
    <property type="nucleotide sequence ID" value="NZ_CP060394.1"/>
</dbReference>
<dbReference type="Pfam" id="PF07690">
    <property type="entry name" value="MFS_1"/>
    <property type="match status" value="2"/>
</dbReference>
<feature type="transmembrane region" description="Helical" evidence="5">
    <location>
        <begin position="278"/>
        <end position="304"/>
    </location>
</feature>
<dbReference type="InterPro" id="IPR020846">
    <property type="entry name" value="MFS_dom"/>
</dbReference>
<dbReference type="Proteomes" id="UP000515312">
    <property type="component" value="Chromosome"/>
</dbReference>
<dbReference type="InterPro" id="IPR005829">
    <property type="entry name" value="Sugar_transporter_CS"/>
</dbReference>
<dbReference type="PRINTS" id="PR01036">
    <property type="entry name" value="TCRTETB"/>
</dbReference>
<name>A0A7G8BNU5_9BACT</name>
<feature type="transmembrane region" description="Helical" evidence="5">
    <location>
        <begin position="27"/>
        <end position="49"/>
    </location>
</feature>
<feature type="transmembrane region" description="Helical" evidence="5">
    <location>
        <begin position="347"/>
        <end position="365"/>
    </location>
</feature>
<dbReference type="SUPFAM" id="SSF103473">
    <property type="entry name" value="MFS general substrate transporter"/>
    <property type="match status" value="1"/>
</dbReference>
<evidence type="ECO:0000256" key="1">
    <source>
        <dbReference type="ARBA" id="ARBA00004141"/>
    </source>
</evidence>
<dbReference type="InterPro" id="IPR011701">
    <property type="entry name" value="MFS"/>
</dbReference>
<keyword evidence="3 5" id="KW-1133">Transmembrane helix</keyword>
<gene>
    <name evidence="7" type="ORF">H7849_10135</name>
</gene>
<evidence type="ECO:0000313" key="7">
    <source>
        <dbReference type="EMBL" id="QNI34215.1"/>
    </source>
</evidence>
<sequence>MIEPAGEKSGNSLSSLSREKREQFRSAFFHVAPSMFLGALDQTIIAAALPAITGSLGGLSYLAWVVTAYLIAATVAAPLYGRMGDAYGRRRMLLWALCLFVAGSVACALAPTLFILICARALQGFGGGGLMTLAQALLGEVVSPKERGKIQGWLGANFALASTLGPVIGGVLSQHLGWRSIFWLNIPLGLGAAATALRVKTTPGTGICRLDYAGTSVFVASTVAVLFSLSIGGHEIAWTSPILLTIASLGVAGLVLLRPIEQRTEQPLISPQLIGEPVIWRASLTVLLFAAVLFGLIVQLPVFFQTVFRTSATTSGLLLIPLTLAQVVVSTATGLRISTTGHPRTPMAVGLSLVAAAFLMLAAGIKFGPVFIALLTLLIGAGLGSTMPAAQTMVQWAAGKDRLGVGTATVSFSRTIGGAMGAAIVSAVLLGALQVDDPNARTILSQELSSIASSHVEPSLIAPALMAAYRWVFFALGGLSVCAAVVAWSIPNLDLAGTPASALATSSLGRN</sequence>
<reference evidence="7 8" key="1">
    <citation type="submission" date="2020-08" db="EMBL/GenBank/DDBJ databases">
        <title>Edaphobacter telluris sp. nov. and Acidobacterium dinghuensis sp. nov., two acidobacteria isolated from forest soil.</title>
        <authorList>
            <person name="Fu J."/>
            <person name="Qiu L."/>
        </authorList>
    </citation>
    <scope>NUCLEOTIDE SEQUENCE [LARGE SCALE GENOMIC DNA]</scope>
    <source>
        <strain evidence="7">4Y35</strain>
    </source>
</reference>
<dbReference type="Gene3D" id="1.20.1720.10">
    <property type="entry name" value="Multidrug resistance protein D"/>
    <property type="match status" value="1"/>
</dbReference>
<dbReference type="GO" id="GO:0022857">
    <property type="term" value="F:transmembrane transporter activity"/>
    <property type="evidence" value="ECO:0007669"/>
    <property type="project" value="InterPro"/>
</dbReference>
<feature type="domain" description="Major facilitator superfamily (MFS) profile" evidence="6">
    <location>
        <begin position="27"/>
        <end position="495"/>
    </location>
</feature>
<organism evidence="7 8">
    <name type="scientific">Alloacidobacterium dinghuense</name>
    <dbReference type="NCBI Taxonomy" id="2763107"/>
    <lineage>
        <taxon>Bacteria</taxon>
        <taxon>Pseudomonadati</taxon>
        <taxon>Acidobacteriota</taxon>
        <taxon>Terriglobia</taxon>
        <taxon>Terriglobales</taxon>
        <taxon>Acidobacteriaceae</taxon>
        <taxon>Alloacidobacterium</taxon>
    </lineage>
</organism>
<dbReference type="PANTHER" id="PTHR23501:SF197">
    <property type="entry name" value="COMD"/>
    <property type="match status" value="1"/>
</dbReference>
<dbReference type="AlphaFoldDB" id="A0A7G8BNU5"/>
<keyword evidence="2 5" id="KW-0812">Transmembrane</keyword>
<feature type="transmembrane region" description="Helical" evidence="5">
    <location>
        <begin position="154"/>
        <end position="174"/>
    </location>
</feature>
<feature type="transmembrane region" description="Helical" evidence="5">
    <location>
        <begin position="123"/>
        <end position="142"/>
    </location>
</feature>
<dbReference type="PROSITE" id="PS00217">
    <property type="entry name" value="SUGAR_TRANSPORT_2"/>
    <property type="match status" value="1"/>
</dbReference>
<feature type="transmembrane region" description="Helical" evidence="5">
    <location>
        <begin position="316"/>
        <end position="335"/>
    </location>
</feature>
<accession>A0A7G8BNU5</accession>
<protein>
    <submittedName>
        <fullName evidence="7">MFS transporter</fullName>
    </submittedName>
</protein>
<evidence type="ECO:0000256" key="2">
    <source>
        <dbReference type="ARBA" id="ARBA00022692"/>
    </source>
</evidence>
<dbReference type="InterPro" id="IPR036259">
    <property type="entry name" value="MFS_trans_sf"/>
</dbReference>
<feature type="transmembrane region" description="Helical" evidence="5">
    <location>
        <begin position="93"/>
        <end position="117"/>
    </location>
</feature>
<evidence type="ECO:0000313" key="8">
    <source>
        <dbReference type="Proteomes" id="UP000515312"/>
    </source>
</evidence>
<evidence type="ECO:0000259" key="6">
    <source>
        <dbReference type="PROSITE" id="PS50850"/>
    </source>
</evidence>